<protein>
    <recommendedName>
        <fullName evidence="12">Cysteine--tRNA ligase</fullName>
        <ecNumber evidence="12">6.1.1.16</ecNumber>
    </recommendedName>
    <alternativeName>
        <fullName evidence="12">Cysteinyl-tRNA synthetase</fullName>
        <shortName evidence="12">CysRS</shortName>
    </alternativeName>
</protein>
<keyword evidence="11 12" id="KW-0030">Aminoacyl-tRNA synthetase</keyword>
<gene>
    <name evidence="12" type="primary">cysS</name>
    <name evidence="14" type="ORF">IAC23_01355</name>
</gene>
<dbReference type="InterPro" id="IPR032678">
    <property type="entry name" value="tRNA-synt_1_cat_dom"/>
</dbReference>
<dbReference type="CDD" id="cd00672">
    <property type="entry name" value="CysRS_core"/>
    <property type="match status" value="1"/>
</dbReference>
<feature type="binding site" evidence="12">
    <location>
        <position position="250"/>
    </location>
    <ligand>
        <name>Zn(2+)</name>
        <dbReference type="ChEBI" id="CHEBI:29105"/>
    </ligand>
</feature>
<feature type="binding site" evidence="12">
    <location>
        <position position="225"/>
    </location>
    <ligand>
        <name>Zn(2+)</name>
        <dbReference type="ChEBI" id="CHEBI:29105"/>
    </ligand>
</feature>
<dbReference type="GO" id="GO:0005524">
    <property type="term" value="F:ATP binding"/>
    <property type="evidence" value="ECO:0007669"/>
    <property type="project" value="UniProtKB-UniRule"/>
</dbReference>
<feature type="binding site" evidence="12">
    <location>
        <position position="254"/>
    </location>
    <ligand>
        <name>Zn(2+)</name>
        <dbReference type="ChEBI" id="CHEBI:29105"/>
    </ligand>
</feature>
<evidence type="ECO:0000313" key="15">
    <source>
        <dbReference type="Proteomes" id="UP000823619"/>
    </source>
</evidence>
<feature type="short sequence motif" description="'HIGH' region" evidence="12">
    <location>
        <begin position="32"/>
        <end position="42"/>
    </location>
</feature>
<evidence type="ECO:0000256" key="4">
    <source>
        <dbReference type="ARBA" id="ARBA00022490"/>
    </source>
</evidence>
<dbReference type="EMBL" id="JADIMO010000016">
    <property type="protein sequence ID" value="MBO8444329.1"/>
    <property type="molecule type" value="Genomic_DNA"/>
</dbReference>
<reference evidence="14" key="2">
    <citation type="journal article" date="2021" name="PeerJ">
        <title>Extensive microbial diversity within the chicken gut microbiome revealed by metagenomics and culture.</title>
        <authorList>
            <person name="Gilroy R."/>
            <person name="Ravi A."/>
            <person name="Getino M."/>
            <person name="Pursley I."/>
            <person name="Horton D.L."/>
            <person name="Alikhan N.F."/>
            <person name="Baker D."/>
            <person name="Gharbi K."/>
            <person name="Hall N."/>
            <person name="Watson M."/>
            <person name="Adriaenssens E.M."/>
            <person name="Foster-Nyarko E."/>
            <person name="Jarju S."/>
            <person name="Secka A."/>
            <person name="Antonio M."/>
            <person name="Oren A."/>
            <person name="Chaudhuri R.R."/>
            <person name="La Ragione R."/>
            <person name="Hildebrand F."/>
            <person name="Pallen M.J."/>
        </authorList>
    </citation>
    <scope>NUCLEOTIDE SEQUENCE</scope>
    <source>
        <strain evidence="14">D5-748</strain>
    </source>
</reference>
<organism evidence="14 15">
    <name type="scientific">Candidatus Cryptobacteroides merdavium</name>
    <dbReference type="NCBI Taxonomy" id="2840769"/>
    <lineage>
        <taxon>Bacteria</taxon>
        <taxon>Pseudomonadati</taxon>
        <taxon>Bacteroidota</taxon>
        <taxon>Bacteroidia</taxon>
        <taxon>Bacteroidales</taxon>
        <taxon>Candidatus Cryptobacteroides</taxon>
    </lineage>
</organism>
<dbReference type="InterPro" id="IPR015273">
    <property type="entry name" value="Cys-tRNA-synt_Ia_DALR"/>
</dbReference>
<comment type="caution">
    <text evidence="14">The sequence shown here is derived from an EMBL/GenBank/DDBJ whole genome shotgun (WGS) entry which is preliminary data.</text>
</comment>
<dbReference type="GO" id="GO:0008270">
    <property type="term" value="F:zinc ion binding"/>
    <property type="evidence" value="ECO:0007669"/>
    <property type="project" value="UniProtKB-UniRule"/>
</dbReference>
<comment type="subunit">
    <text evidence="3 12">Monomer.</text>
</comment>
<keyword evidence="5 12" id="KW-0436">Ligase</keyword>
<dbReference type="InterPro" id="IPR015803">
    <property type="entry name" value="Cys-tRNA-ligase"/>
</dbReference>
<evidence type="ECO:0000256" key="2">
    <source>
        <dbReference type="ARBA" id="ARBA00005594"/>
    </source>
</evidence>
<dbReference type="AlphaFoldDB" id="A0A9D9HAY4"/>
<evidence type="ECO:0000256" key="10">
    <source>
        <dbReference type="ARBA" id="ARBA00022917"/>
    </source>
</evidence>
<evidence type="ECO:0000256" key="3">
    <source>
        <dbReference type="ARBA" id="ARBA00011245"/>
    </source>
</evidence>
<accession>A0A9D9HAY4</accession>
<dbReference type="HAMAP" id="MF_00041">
    <property type="entry name" value="Cys_tRNA_synth"/>
    <property type="match status" value="1"/>
</dbReference>
<dbReference type="Pfam" id="PF01406">
    <property type="entry name" value="tRNA-synt_1e"/>
    <property type="match status" value="1"/>
</dbReference>
<dbReference type="PRINTS" id="PR00983">
    <property type="entry name" value="TRNASYNTHCYS"/>
</dbReference>
<dbReference type="Proteomes" id="UP000823619">
    <property type="component" value="Unassembled WGS sequence"/>
</dbReference>
<dbReference type="Pfam" id="PF09190">
    <property type="entry name" value="DALR_2"/>
    <property type="match status" value="1"/>
</dbReference>
<dbReference type="FunFam" id="3.40.50.620:FF:000140">
    <property type="entry name" value="Cysteine--tRNA ligase"/>
    <property type="match status" value="1"/>
</dbReference>
<dbReference type="EC" id="6.1.1.16" evidence="12"/>
<keyword evidence="10 12" id="KW-0648">Protein biosynthesis</keyword>
<evidence type="ECO:0000256" key="1">
    <source>
        <dbReference type="ARBA" id="ARBA00004496"/>
    </source>
</evidence>
<comment type="subcellular location">
    <subcellularLocation>
        <location evidence="1 12">Cytoplasm</location>
    </subcellularLocation>
</comment>
<reference evidence="14" key="1">
    <citation type="submission" date="2020-10" db="EMBL/GenBank/DDBJ databases">
        <authorList>
            <person name="Gilroy R."/>
        </authorList>
    </citation>
    <scope>NUCLEOTIDE SEQUENCE</scope>
    <source>
        <strain evidence="14">D5-748</strain>
    </source>
</reference>
<feature type="binding site" evidence="12">
    <location>
        <position position="285"/>
    </location>
    <ligand>
        <name>ATP</name>
        <dbReference type="ChEBI" id="CHEBI:30616"/>
    </ligand>
</feature>
<dbReference type="GO" id="GO:0005829">
    <property type="term" value="C:cytosol"/>
    <property type="evidence" value="ECO:0007669"/>
    <property type="project" value="TreeGrafter"/>
</dbReference>
<dbReference type="PANTHER" id="PTHR10890:SF3">
    <property type="entry name" value="CYSTEINE--TRNA LIGASE, CYTOPLASMIC"/>
    <property type="match status" value="1"/>
</dbReference>
<comment type="cofactor">
    <cofactor evidence="12">
        <name>Zn(2+)</name>
        <dbReference type="ChEBI" id="CHEBI:29105"/>
    </cofactor>
    <text evidence="12">Binds 1 zinc ion per subunit.</text>
</comment>
<evidence type="ECO:0000256" key="9">
    <source>
        <dbReference type="ARBA" id="ARBA00022840"/>
    </source>
</evidence>
<comment type="similarity">
    <text evidence="2 12">Belongs to the class-I aminoacyl-tRNA synthetase family.</text>
</comment>
<feature type="domain" description="Cysteinyl-tRNA synthetase class Ia DALR" evidence="13">
    <location>
        <begin position="419"/>
        <end position="489"/>
    </location>
</feature>
<dbReference type="SMART" id="SM00840">
    <property type="entry name" value="DALR_2"/>
    <property type="match status" value="1"/>
</dbReference>
<name>A0A9D9HAY4_9BACT</name>
<keyword evidence="6 12" id="KW-0479">Metal-binding</keyword>
<keyword evidence="9 12" id="KW-0067">ATP-binding</keyword>
<dbReference type="GO" id="GO:0004817">
    <property type="term" value="F:cysteine-tRNA ligase activity"/>
    <property type="evidence" value="ECO:0007669"/>
    <property type="project" value="UniProtKB-UniRule"/>
</dbReference>
<dbReference type="SUPFAM" id="SSF52374">
    <property type="entry name" value="Nucleotidylyl transferase"/>
    <property type="match status" value="1"/>
</dbReference>
<keyword evidence="7 12" id="KW-0547">Nucleotide-binding</keyword>
<keyword evidence="8 12" id="KW-0862">Zinc</keyword>
<dbReference type="InterPro" id="IPR024909">
    <property type="entry name" value="Cys-tRNA/MSH_ligase"/>
</dbReference>
<comment type="catalytic activity">
    <reaction evidence="12">
        <text>tRNA(Cys) + L-cysteine + ATP = L-cysteinyl-tRNA(Cys) + AMP + diphosphate</text>
        <dbReference type="Rhea" id="RHEA:17773"/>
        <dbReference type="Rhea" id="RHEA-COMP:9661"/>
        <dbReference type="Rhea" id="RHEA-COMP:9679"/>
        <dbReference type="ChEBI" id="CHEBI:30616"/>
        <dbReference type="ChEBI" id="CHEBI:33019"/>
        <dbReference type="ChEBI" id="CHEBI:35235"/>
        <dbReference type="ChEBI" id="CHEBI:78442"/>
        <dbReference type="ChEBI" id="CHEBI:78517"/>
        <dbReference type="ChEBI" id="CHEBI:456215"/>
        <dbReference type="EC" id="6.1.1.16"/>
    </reaction>
</comment>
<sequence>MRNFYITDTLSRKKELFTPINPGHVGLYVCGPTVYGDAHLGHARPGVTYDVLVRFMKHLGYKVRYVRNITDVGHLEHDSDDGEDKIAKKARLEQLEPMEVVQTYTLRYHEAMRMLNVAPPSIEPRASGHIIEQIALVQKILDAGYAYISNGSVYFDVQKYDKDHRYGILSGRTLDETREGTRSLDGQDDKHAPYDFALWKKASPEHIMKWPSPWSEGFPGWHLECSAMSEKYLGKEFDIHGGGMDLMFPHHECELAQNTASRGTGGVKYWMHNNMITINGKKMGKSLGNFITLQELFTGTHRLLAQAYSPMTIRFFILQAHYRSTLDFSNEALQAAEKGLKRVMQAAKDLREMASAAGVESAVLGTEGHKANELYYGEFITDTAPESAQTASGAPAAAANTTGTASGDAVAEIASIIENVYEALCDDLNTPVALSHIFDAVRLVNSAKEKKISIDKDGLGALLRLFDDIVFGVLGLRDEEAAGGKAEKVISGLMDMVIEERRVAKEARDWATSDRIRDTLKALGIQLKDTKDGTEWSF</sequence>
<evidence type="ECO:0000256" key="7">
    <source>
        <dbReference type="ARBA" id="ARBA00022741"/>
    </source>
</evidence>
<evidence type="ECO:0000256" key="12">
    <source>
        <dbReference type="HAMAP-Rule" id="MF_00041"/>
    </source>
</evidence>
<evidence type="ECO:0000259" key="13">
    <source>
        <dbReference type="SMART" id="SM00840"/>
    </source>
</evidence>
<dbReference type="Gene3D" id="1.20.120.1910">
    <property type="entry name" value="Cysteine-tRNA ligase, C-terminal anti-codon recognition domain"/>
    <property type="match status" value="1"/>
</dbReference>
<feature type="short sequence motif" description="'KMSKS' region" evidence="12">
    <location>
        <begin position="282"/>
        <end position="286"/>
    </location>
</feature>
<dbReference type="NCBIfam" id="TIGR00435">
    <property type="entry name" value="cysS"/>
    <property type="match status" value="1"/>
</dbReference>
<dbReference type="GO" id="GO:0006423">
    <property type="term" value="P:cysteinyl-tRNA aminoacylation"/>
    <property type="evidence" value="ECO:0007669"/>
    <property type="project" value="UniProtKB-UniRule"/>
</dbReference>
<evidence type="ECO:0000256" key="6">
    <source>
        <dbReference type="ARBA" id="ARBA00022723"/>
    </source>
</evidence>
<evidence type="ECO:0000256" key="8">
    <source>
        <dbReference type="ARBA" id="ARBA00022833"/>
    </source>
</evidence>
<dbReference type="InterPro" id="IPR014729">
    <property type="entry name" value="Rossmann-like_a/b/a_fold"/>
</dbReference>
<evidence type="ECO:0000256" key="5">
    <source>
        <dbReference type="ARBA" id="ARBA00022598"/>
    </source>
</evidence>
<dbReference type="SUPFAM" id="SSF47323">
    <property type="entry name" value="Anticodon-binding domain of a subclass of class I aminoacyl-tRNA synthetases"/>
    <property type="match status" value="1"/>
</dbReference>
<dbReference type="PANTHER" id="PTHR10890">
    <property type="entry name" value="CYSTEINYL-TRNA SYNTHETASE"/>
    <property type="match status" value="1"/>
</dbReference>
<dbReference type="Gene3D" id="3.40.50.620">
    <property type="entry name" value="HUPs"/>
    <property type="match status" value="1"/>
</dbReference>
<proteinExistence type="inferred from homology"/>
<feature type="binding site" evidence="12">
    <location>
        <position position="30"/>
    </location>
    <ligand>
        <name>Zn(2+)</name>
        <dbReference type="ChEBI" id="CHEBI:29105"/>
    </ligand>
</feature>
<keyword evidence="4 12" id="KW-0963">Cytoplasm</keyword>
<dbReference type="InterPro" id="IPR009080">
    <property type="entry name" value="tRNAsynth_Ia_anticodon-bd"/>
</dbReference>
<evidence type="ECO:0000313" key="14">
    <source>
        <dbReference type="EMBL" id="MBO8444329.1"/>
    </source>
</evidence>
<evidence type="ECO:0000256" key="11">
    <source>
        <dbReference type="ARBA" id="ARBA00023146"/>
    </source>
</evidence>